<dbReference type="NCBIfam" id="TIGR00084">
    <property type="entry name" value="ruvA"/>
    <property type="match status" value="1"/>
</dbReference>
<dbReference type="CDD" id="cd14332">
    <property type="entry name" value="UBA_RuvA_C"/>
    <property type="match status" value="1"/>
</dbReference>
<dbReference type="EMBL" id="CP098747">
    <property type="protein sequence ID" value="USG62695.1"/>
    <property type="molecule type" value="Genomic_DNA"/>
</dbReference>
<evidence type="ECO:0000313" key="10">
    <source>
        <dbReference type="Proteomes" id="UP001056291"/>
    </source>
</evidence>
<dbReference type="Pfam" id="PF01330">
    <property type="entry name" value="RuvA_N"/>
    <property type="match status" value="1"/>
</dbReference>
<dbReference type="Gene3D" id="1.10.150.20">
    <property type="entry name" value="5' to 3' exonuclease, C-terminal subdomain"/>
    <property type="match status" value="1"/>
</dbReference>
<dbReference type="Proteomes" id="UP001056291">
    <property type="component" value="Chromosome"/>
</dbReference>
<dbReference type="Gene3D" id="2.40.50.140">
    <property type="entry name" value="Nucleic acid-binding proteins"/>
    <property type="match status" value="1"/>
</dbReference>
<feature type="region of interest" description="Domain III" evidence="6">
    <location>
        <begin position="156"/>
        <end position="208"/>
    </location>
</feature>
<comment type="domain">
    <text evidence="6">Has three domains with a flexible linker between the domains II and III and assumes an 'L' shape. Domain III is highly mobile and contacts RuvB.</text>
</comment>
<comment type="function">
    <text evidence="6">The RuvA-RuvB-RuvC complex processes Holliday junction (HJ) DNA during genetic recombination and DNA repair, while the RuvA-RuvB complex plays an important role in the rescue of blocked DNA replication forks via replication fork reversal (RFR). RuvA specifically binds to HJ cruciform DNA, conferring on it an open structure. The RuvB hexamer acts as an ATP-dependent pump, pulling dsDNA into and through the RuvAB complex. HJ branch migration allows RuvC to scan DNA until it finds its consensus sequence, where it cleaves and resolves the cruciform DNA.</text>
</comment>
<dbReference type="InterPro" id="IPR013849">
    <property type="entry name" value="DNA_helicase_Holl-junc_RuvA_I"/>
</dbReference>
<dbReference type="Gene3D" id="1.10.8.10">
    <property type="entry name" value="DNA helicase RuvA subunit, C-terminal domain"/>
    <property type="match status" value="1"/>
</dbReference>
<keyword evidence="10" id="KW-1185">Reference proteome</keyword>
<keyword evidence="3 6" id="KW-0238">DNA-binding</keyword>
<keyword evidence="5 6" id="KW-0234">DNA repair</keyword>
<evidence type="ECO:0000313" key="9">
    <source>
        <dbReference type="EMBL" id="USG62695.1"/>
    </source>
</evidence>
<keyword evidence="4 6" id="KW-0233">DNA recombination</keyword>
<dbReference type="Pfam" id="PF07499">
    <property type="entry name" value="RuvA_C"/>
    <property type="match status" value="1"/>
</dbReference>
<dbReference type="HAMAP" id="MF_00031">
    <property type="entry name" value="DNA_HJ_migration_RuvA"/>
    <property type="match status" value="1"/>
</dbReference>
<evidence type="ECO:0000256" key="1">
    <source>
        <dbReference type="ARBA" id="ARBA00022490"/>
    </source>
</evidence>
<feature type="region of interest" description="Domain I" evidence="6">
    <location>
        <begin position="1"/>
        <end position="64"/>
    </location>
</feature>
<feature type="domain" description="DNA helicase Holliday junction RuvA type" evidence="7">
    <location>
        <begin position="1"/>
        <end position="62"/>
    </location>
</feature>
<dbReference type="SUPFAM" id="SSF46929">
    <property type="entry name" value="DNA helicase RuvA subunit, C-terminal domain"/>
    <property type="match status" value="1"/>
</dbReference>
<comment type="subcellular location">
    <subcellularLocation>
        <location evidence="6">Cytoplasm</location>
    </subcellularLocation>
</comment>
<sequence length="208" mass="21338">MIAKLTGKLDSTGEDWVIIDVGGVGYVVFCSGRTLRALPEKGGIVSLHIETHVREDHIHLYGFQEVAERSWFLLLQTVQGVGAKVALAVLSLYGSEELTQIIAAGDKTALTRVTGVGPKVAGRVTAELKDKVAKMDLGPVAFAAEVSTSANPGGKATQAAAGDAVSALVNLGYGRADAFGAVASAARALGPEATVEALITAGLKELAA</sequence>
<dbReference type="RefSeq" id="WP_251936704.1">
    <property type="nucleotide sequence ID" value="NZ_CP098747.1"/>
</dbReference>
<protein>
    <recommendedName>
        <fullName evidence="6">Holliday junction branch migration complex subunit RuvA</fullName>
    </recommendedName>
</protein>
<gene>
    <name evidence="6 9" type="primary">ruvA</name>
    <name evidence="9" type="ORF">NBZ79_06855</name>
</gene>
<dbReference type="InterPro" id="IPR012340">
    <property type="entry name" value="NA-bd_OB-fold"/>
</dbReference>
<evidence type="ECO:0000256" key="3">
    <source>
        <dbReference type="ARBA" id="ARBA00023125"/>
    </source>
</evidence>
<comment type="caution">
    <text evidence="6">Lacks conserved residue(s) required for the propagation of feature annotation.</text>
</comment>
<organism evidence="9 10">
    <name type="scientific">Sneathiella marina</name>
    <dbReference type="NCBI Taxonomy" id="2950108"/>
    <lineage>
        <taxon>Bacteria</taxon>
        <taxon>Pseudomonadati</taxon>
        <taxon>Pseudomonadota</taxon>
        <taxon>Alphaproteobacteria</taxon>
        <taxon>Sneathiellales</taxon>
        <taxon>Sneathiellaceae</taxon>
        <taxon>Sneathiella</taxon>
    </lineage>
</organism>
<keyword evidence="2 6" id="KW-0227">DNA damage</keyword>
<reference evidence="9" key="1">
    <citation type="submission" date="2022-06" db="EMBL/GenBank/DDBJ databases">
        <title>Sneathiella actinostolidae sp. nov., isolated from a sea anemonein the Western Pacific Ocean.</title>
        <authorList>
            <person name="Wei M.J."/>
        </authorList>
    </citation>
    <scope>NUCLEOTIDE SEQUENCE</scope>
    <source>
        <strain evidence="9">PHK-P5</strain>
    </source>
</reference>
<evidence type="ECO:0000256" key="4">
    <source>
        <dbReference type="ARBA" id="ARBA00023172"/>
    </source>
</evidence>
<dbReference type="InterPro" id="IPR000085">
    <property type="entry name" value="RuvA"/>
</dbReference>
<evidence type="ECO:0000256" key="6">
    <source>
        <dbReference type="HAMAP-Rule" id="MF_00031"/>
    </source>
</evidence>
<evidence type="ECO:0000256" key="5">
    <source>
        <dbReference type="ARBA" id="ARBA00023204"/>
    </source>
</evidence>
<dbReference type="SUPFAM" id="SSF47781">
    <property type="entry name" value="RuvA domain 2-like"/>
    <property type="match status" value="1"/>
</dbReference>
<dbReference type="SUPFAM" id="SSF50249">
    <property type="entry name" value="Nucleic acid-binding proteins"/>
    <property type="match status" value="1"/>
</dbReference>
<dbReference type="InterPro" id="IPR011114">
    <property type="entry name" value="RuvA_C"/>
</dbReference>
<dbReference type="InterPro" id="IPR036267">
    <property type="entry name" value="RuvA_C_sf"/>
</dbReference>
<evidence type="ECO:0000259" key="8">
    <source>
        <dbReference type="Pfam" id="PF07499"/>
    </source>
</evidence>
<evidence type="ECO:0000259" key="7">
    <source>
        <dbReference type="Pfam" id="PF01330"/>
    </source>
</evidence>
<comment type="similarity">
    <text evidence="6">Belongs to the RuvA family.</text>
</comment>
<dbReference type="InterPro" id="IPR010994">
    <property type="entry name" value="RuvA_2-like"/>
</dbReference>
<feature type="domain" description="Holliday junction DNA helicase RuvA C-terminal" evidence="8">
    <location>
        <begin position="160"/>
        <end position="206"/>
    </location>
</feature>
<dbReference type="Pfam" id="PF14520">
    <property type="entry name" value="HHH_5"/>
    <property type="match status" value="1"/>
</dbReference>
<comment type="subunit">
    <text evidence="6">Homotetramer. Forms an RuvA(8)-RuvB(12)-Holliday junction (HJ) complex. HJ DNA is sandwiched between 2 RuvA tetramers; dsDNA enters through RuvA and exits via RuvB. An RuvB hexamer assembles on each DNA strand where it exits the tetramer. Each RuvB hexamer is contacted by two RuvA subunits (via domain III) on 2 adjacent RuvB subunits; this complex drives branch migration. In the full resolvosome a probable DNA-RuvA(4)-RuvB(12)-RuvC(2) complex forms which resolves the HJ.</text>
</comment>
<name>A0ABY4WAB7_9PROT</name>
<evidence type="ECO:0000256" key="2">
    <source>
        <dbReference type="ARBA" id="ARBA00022763"/>
    </source>
</evidence>
<keyword evidence="1 6" id="KW-0963">Cytoplasm</keyword>
<proteinExistence type="inferred from homology"/>
<accession>A0ABY4WAB7</accession>